<keyword evidence="1" id="KW-0175">Coiled coil</keyword>
<protein>
    <submittedName>
        <fullName evidence="4">REM-1 domain-containing protein</fullName>
    </submittedName>
</protein>
<dbReference type="AlphaFoldDB" id="A0A183II23"/>
<evidence type="ECO:0000313" key="2">
    <source>
        <dbReference type="EMBL" id="VDP00589.1"/>
    </source>
</evidence>
<reference evidence="2 3" key="2">
    <citation type="submission" date="2018-11" db="EMBL/GenBank/DDBJ databases">
        <authorList>
            <consortium name="Pathogen Informatics"/>
        </authorList>
    </citation>
    <scope>NUCLEOTIDE SEQUENCE [LARGE SCALE GENOMIC DNA]</scope>
</reference>
<gene>
    <name evidence="2" type="ORF">SBAD_LOCUS3268</name>
</gene>
<keyword evidence="3" id="KW-1185">Reference proteome</keyword>
<evidence type="ECO:0000256" key="1">
    <source>
        <dbReference type="SAM" id="Coils"/>
    </source>
</evidence>
<evidence type="ECO:0000313" key="3">
    <source>
        <dbReference type="Proteomes" id="UP000270296"/>
    </source>
</evidence>
<dbReference type="Proteomes" id="UP000270296">
    <property type="component" value="Unassembled WGS sequence"/>
</dbReference>
<organism evidence="4">
    <name type="scientific">Soboliphyme baturini</name>
    <dbReference type="NCBI Taxonomy" id="241478"/>
    <lineage>
        <taxon>Eukaryota</taxon>
        <taxon>Metazoa</taxon>
        <taxon>Ecdysozoa</taxon>
        <taxon>Nematoda</taxon>
        <taxon>Enoplea</taxon>
        <taxon>Dorylaimia</taxon>
        <taxon>Dioctophymatida</taxon>
        <taxon>Dioctophymatoidea</taxon>
        <taxon>Soboliphymatidae</taxon>
        <taxon>Soboliphyme</taxon>
    </lineage>
</organism>
<feature type="coiled-coil region" evidence="1">
    <location>
        <begin position="12"/>
        <end position="76"/>
    </location>
</feature>
<reference evidence="4" key="1">
    <citation type="submission" date="2016-06" db="UniProtKB">
        <authorList>
            <consortium name="WormBaseParasite"/>
        </authorList>
    </citation>
    <scope>IDENTIFICATION</scope>
</reference>
<accession>A0A183II23</accession>
<evidence type="ECO:0000313" key="4">
    <source>
        <dbReference type="WBParaSite" id="SBAD_0000342201-mRNA-1"/>
    </source>
</evidence>
<name>A0A183II23_9BILA</name>
<proteinExistence type="predicted"/>
<dbReference type="WBParaSite" id="SBAD_0000342201-mRNA-1">
    <property type="protein sequence ID" value="SBAD_0000342201-mRNA-1"/>
    <property type="gene ID" value="SBAD_0000342201"/>
</dbReference>
<sequence length="81" mass="9761">MCLLEEKHKQLKEKTEERLAEIDLALVAVEKRRQEDSRWVNPKVSKIIIRACQRSLKALRLELMEAQQHYRRMRIEVCDDD</sequence>
<dbReference type="EMBL" id="UZAM01007656">
    <property type="protein sequence ID" value="VDP00589.1"/>
    <property type="molecule type" value="Genomic_DNA"/>
</dbReference>